<protein>
    <submittedName>
        <fullName evidence="1">Uncharacterized protein</fullName>
    </submittedName>
</protein>
<accession>A0AAV7QYS5</accession>
<evidence type="ECO:0000313" key="2">
    <source>
        <dbReference type="Proteomes" id="UP001066276"/>
    </source>
</evidence>
<proteinExistence type="predicted"/>
<name>A0AAV7QYS5_PLEWA</name>
<dbReference type="EMBL" id="JANPWB010000010">
    <property type="protein sequence ID" value="KAJ1143570.1"/>
    <property type="molecule type" value="Genomic_DNA"/>
</dbReference>
<dbReference type="AlphaFoldDB" id="A0AAV7QYS5"/>
<reference evidence="1" key="1">
    <citation type="journal article" date="2022" name="bioRxiv">
        <title>Sequencing and chromosome-scale assembly of the giantPleurodeles waltlgenome.</title>
        <authorList>
            <person name="Brown T."/>
            <person name="Elewa A."/>
            <person name="Iarovenko S."/>
            <person name="Subramanian E."/>
            <person name="Araus A.J."/>
            <person name="Petzold A."/>
            <person name="Susuki M."/>
            <person name="Suzuki K.-i.T."/>
            <person name="Hayashi T."/>
            <person name="Toyoda A."/>
            <person name="Oliveira C."/>
            <person name="Osipova E."/>
            <person name="Leigh N.D."/>
            <person name="Simon A."/>
            <person name="Yun M.H."/>
        </authorList>
    </citation>
    <scope>NUCLEOTIDE SEQUENCE</scope>
    <source>
        <strain evidence="1">20211129_DDA</strain>
        <tissue evidence="1">Liver</tissue>
    </source>
</reference>
<sequence>MVIEPHDFPSFQNCLIGEETGHGAIQLHMTEWKPTNSKVLDIFRWHTLLGPDRCVFPVDALRVLNLDGRAA</sequence>
<comment type="caution">
    <text evidence="1">The sequence shown here is derived from an EMBL/GenBank/DDBJ whole genome shotgun (WGS) entry which is preliminary data.</text>
</comment>
<dbReference type="Proteomes" id="UP001066276">
    <property type="component" value="Chromosome 6"/>
</dbReference>
<organism evidence="1 2">
    <name type="scientific">Pleurodeles waltl</name>
    <name type="common">Iberian ribbed newt</name>
    <dbReference type="NCBI Taxonomy" id="8319"/>
    <lineage>
        <taxon>Eukaryota</taxon>
        <taxon>Metazoa</taxon>
        <taxon>Chordata</taxon>
        <taxon>Craniata</taxon>
        <taxon>Vertebrata</taxon>
        <taxon>Euteleostomi</taxon>
        <taxon>Amphibia</taxon>
        <taxon>Batrachia</taxon>
        <taxon>Caudata</taxon>
        <taxon>Salamandroidea</taxon>
        <taxon>Salamandridae</taxon>
        <taxon>Pleurodelinae</taxon>
        <taxon>Pleurodeles</taxon>
    </lineage>
</organism>
<evidence type="ECO:0000313" key="1">
    <source>
        <dbReference type="EMBL" id="KAJ1143570.1"/>
    </source>
</evidence>
<gene>
    <name evidence="1" type="ORF">NDU88_009877</name>
</gene>
<keyword evidence="2" id="KW-1185">Reference proteome</keyword>